<keyword evidence="3" id="KW-1133">Transmembrane helix</keyword>
<keyword evidence="1" id="KW-0808">Transferase</keyword>
<accession>A0AAV5A0K9</accession>
<dbReference type="AlphaFoldDB" id="A0AAV5A0K9"/>
<dbReference type="GO" id="GO:0005794">
    <property type="term" value="C:Golgi apparatus"/>
    <property type="evidence" value="ECO:0007669"/>
    <property type="project" value="TreeGrafter"/>
</dbReference>
<protein>
    <recommendedName>
        <fullName evidence="4">Stealth protein CR3 conserved region 3 domain-containing protein</fullName>
    </recommendedName>
</protein>
<dbReference type="GO" id="GO:0003976">
    <property type="term" value="F:UDP-N-acetylglucosamine-lysosomal-enzyme N-acetylglucosaminephosphotransferase activity"/>
    <property type="evidence" value="ECO:0007669"/>
    <property type="project" value="TreeGrafter"/>
</dbReference>
<organism evidence="5 6">
    <name type="scientific">Clathrus columnatus</name>
    <dbReference type="NCBI Taxonomy" id="1419009"/>
    <lineage>
        <taxon>Eukaryota</taxon>
        <taxon>Fungi</taxon>
        <taxon>Dikarya</taxon>
        <taxon>Basidiomycota</taxon>
        <taxon>Agaricomycotina</taxon>
        <taxon>Agaricomycetes</taxon>
        <taxon>Phallomycetidae</taxon>
        <taxon>Phallales</taxon>
        <taxon>Clathraceae</taxon>
        <taxon>Clathrus</taxon>
    </lineage>
</organism>
<dbReference type="Proteomes" id="UP001050691">
    <property type="component" value="Unassembled WGS sequence"/>
</dbReference>
<evidence type="ECO:0000256" key="1">
    <source>
        <dbReference type="ARBA" id="ARBA00022679"/>
    </source>
</evidence>
<evidence type="ECO:0000313" key="5">
    <source>
        <dbReference type="EMBL" id="GJJ08162.1"/>
    </source>
</evidence>
<proteinExistence type="predicted"/>
<dbReference type="PANTHER" id="PTHR24045">
    <property type="match status" value="1"/>
</dbReference>
<dbReference type="InterPro" id="IPR047141">
    <property type="entry name" value="Stealth"/>
</dbReference>
<keyword evidence="6" id="KW-1185">Reference proteome</keyword>
<evidence type="ECO:0000313" key="6">
    <source>
        <dbReference type="Proteomes" id="UP001050691"/>
    </source>
</evidence>
<feature type="compositionally biased region" description="Acidic residues" evidence="2">
    <location>
        <begin position="650"/>
        <end position="663"/>
    </location>
</feature>
<dbReference type="EMBL" id="BPWL01000003">
    <property type="protein sequence ID" value="GJJ08162.1"/>
    <property type="molecule type" value="Genomic_DNA"/>
</dbReference>
<dbReference type="GO" id="GO:0046835">
    <property type="term" value="P:carbohydrate phosphorylation"/>
    <property type="evidence" value="ECO:0007669"/>
    <property type="project" value="TreeGrafter"/>
</dbReference>
<reference evidence="5" key="1">
    <citation type="submission" date="2021-10" db="EMBL/GenBank/DDBJ databases">
        <title>De novo Genome Assembly of Clathrus columnatus (Basidiomycota, Fungi) Using Illumina and Nanopore Sequence Data.</title>
        <authorList>
            <person name="Ogiso-Tanaka E."/>
            <person name="Itagaki H."/>
            <person name="Hosoya T."/>
            <person name="Hosaka K."/>
        </authorList>
    </citation>
    <scope>NUCLEOTIDE SEQUENCE</scope>
    <source>
        <strain evidence="5">MO-923</strain>
    </source>
</reference>
<feature type="transmembrane region" description="Helical" evidence="3">
    <location>
        <begin position="50"/>
        <end position="70"/>
    </location>
</feature>
<dbReference type="InterPro" id="IPR031357">
    <property type="entry name" value="Stealth_CR3"/>
</dbReference>
<evidence type="ECO:0000259" key="4">
    <source>
        <dbReference type="Pfam" id="PF17102"/>
    </source>
</evidence>
<sequence>MEGALLLRDMDRDDQSTSDVETGDEPWVTRYHGTRFRTNFLSKKRRYSRMGLYILGSLAVLLFLGAYLVLRGLQISGRSIFWHQHEEEKAVFDEFGNLIQHPQYIVFEPPRRYSSSSLIDVPLRPVRRLPDRCLDAHFTLGEPCYDDKPSTFDLVWTWVNASDWRLVEEMRKALEEVQLPTSDKQAGDSKAKLYRDHDELRHSFRSVLSHFRPYIRKFHLFTSDFPFSQDSYTLRVTNVTDEANRTVSNLSGSPHVIDIPNNSTIRLGQLPSWLRSQDQGRWRDGDVQLEVAYQSQVFRKFSGLSFNSFGIETQLPHLRDIEYNIIYLNDDFYFTADLIPADFYTSGTYGTVLRFDVGFLIDPDRVADADPAGEWGPLKYTSWLLSERFGYRSRPYAKHAAKSVPMAILDEAAHIWEKELKETASHRFRGMRGPETGLWDVHTTFMLPHIIVERWREALLWSWVIGKIGGMNDEWTRVEKNQAWAELGGLPSTSKIHVHLSKRGTLENDRVMSVLAESGEGMSTRTRYDFSNLDGYPYGFKDENDRTVLPKFTNPNVSREVCVIDYDECFSKASSASEAFKTIAFDRLKCGDCIIHALREKSGELGLSAFLPSPDRKFNLPESTLWSGLFDLDNSNNEKDTNNNEKDVPSDTDSDSGEEDEEQQSSPSSSPINDLDELEDEPHLPLDNNWRNAKFALKDVLDLYGNGGTVKVRQWVERVLERYRFIIGDSHVLFLMIEGPEEARRSLGGISKEVALLCMNDDVKRGFWETDRILRDWQDRRWSTSAEWERS</sequence>
<keyword evidence="3" id="KW-0472">Membrane</keyword>
<comment type="caution">
    <text evidence="5">The sequence shown here is derived from an EMBL/GenBank/DDBJ whole genome shotgun (WGS) entry which is preliminary data.</text>
</comment>
<dbReference type="PANTHER" id="PTHR24045:SF0">
    <property type="entry name" value="N-ACETYLGLUCOSAMINE-1-PHOSPHOTRANSFERASE SUBUNITS ALPHA_BETA"/>
    <property type="match status" value="1"/>
</dbReference>
<feature type="region of interest" description="Disordered" evidence="2">
    <location>
        <begin position="635"/>
        <end position="683"/>
    </location>
</feature>
<keyword evidence="3" id="KW-0812">Transmembrane</keyword>
<name>A0AAV5A0K9_9AGAM</name>
<feature type="domain" description="Stealth protein CR3 conserved region 3" evidence="4">
    <location>
        <begin position="398"/>
        <end position="449"/>
    </location>
</feature>
<evidence type="ECO:0000256" key="3">
    <source>
        <dbReference type="SAM" id="Phobius"/>
    </source>
</evidence>
<dbReference type="Pfam" id="PF17102">
    <property type="entry name" value="Stealth_CR3"/>
    <property type="match status" value="1"/>
</dbReference>
<gene>
    <name evidence="5" type="ORF">Clacol_002370</name>
</gene>
<feature type="compositionally biased region" description="Basic and acidic residues" evidence="2">
    <location>
        <begin position="636"/>
        <end position="649"/>
    </location>
</feature>
<evidence type="ECO:0000256" key="2">
    <source>
        <dbReference type="SAM" id="MobiDB-lite"/>
    </source>
</evidence>